<organism evidence="1">
    <name type="scientific">mine drainage metagenome</name>
    <dbReference type="NCBI Taxonomy" id="410659"/>
    <lineage>
        <taxon>unclassified sequences</taxon>
        <taxon>metagenomes</taxon>
        <taxon>ecological metagenomes</taxon>
    </lineage>
</organism>
<sequence>MSYVVKGILVLVVLGLAALGGFAYLGDLSPIQTQVVQPVKINVD</sequence>
<protein>
    <submittedName>
        <fullName evidence="1">Uncharacterized protein</fullName>
    </submittedName>
</protein>
<reference evidence="1" key="1">
    <citation type="submission" date="2016-10" db="EMBL/GenBank/DDBJ databases">
        <title>Sequence of Gallionella enrichment culture.</title>
        <authorList>
            <person name="Poehlein A."/>
            <person name="Muehling M."/>
            <person name="Daniel R."/>
        </authorList>
    </citation>
    <scope>NUCLEOTIDE SEQUENCE</scope>
</reference>
<name>A0A1J5P8B1_9ZZZZ</name>
<comment type="caution">
    <text evidence="1">The sequence shown here is derived from an EMBL/GenBank/DDBJ whole genome shotgun (WGS) entry which is preliminary data.</text>
</comment>
<proteinExistence type="predicted"/>
<dbReference type="AlphaFoldDB" id="A0A1J5P8B1"/>
<dbReference type="EMBL" id="MLJW01006228">
    <property type="protein sequence ID" value="OIQ66976.1"/>
    <property type="molecule type" value="Genomic_DNA"/>
</dbReference>
<gene>
    <name evidence="1" type="ORF">GALL_514520</name>
</gene>
<accession>A0A1J5P8B1</accession>
<evidence type="ECO:0000313" key="1">
    <source>
        <dbReference type="EMBL" id="OIQ66976.1"/>
    </source>
</evidence>